<keyword evidence="5" id="KW-1185">Reference proteome</keyword>
<dbReference type="RefSeq" id="WP_364214176.1">
    <property type="nucleotide sequence ID" value="NZ_JBCGDC010000097.1"/>
</dbReference>
<dbReference type="PANTHER" id="PTHR42760">
    <property type="entry name" value="SHORT-CHAIN DEHYDROGENASES/REDUCTASES FAMILY MEMBER"/>
    <property type="match status" value="1"/>
</dbReference>
<evidence type="ECO:0000313" key="5">
    <source>
        <dbReference type="Proteomes" id="UP001582793"/>
    </source>
</evidence>
<comment type="caution">
    <text evidence="4">The sequence shown here is derived from an EMBL/GenBank/DDBJ whole genome shotgun (WGS) entry which is preliminary data.</text>
</comment>
<dbReference type="CDD" id="cd05233">
    <property type="entry name" value="SDR_c"/>
    <property type="match status" value="1"/>
</dbReference>
<evidence type="ECO:0000256" key="2">
    <source>
        <dbReference type="RuleBase" id="RU000363"/>
    </source>
</evidence>
<sequence length="251" mass="26297">MAGQLDGRRIIVTGGAQGIGAAVVAGYVAEGARVAALDRQFGTAGTTPDHIVRRHCDVSDRAEVTTVFDEVVSLLGGLDVLVNVAGVERGGPSAEIPDTDWDAVFDINAKGTRNTNAAAFAHLKDAGGAIINFGSRSGIVGVPEQAAYSASKAAVHVWTRAVAQEWAPYNITVNAVAPAMWTGMYDDYRGRLNAEELARHDAMMSAQIPIGGKLGNPAMDLVPLMVFLAGDGAHFISGQSFPVDGGWLHMR</sequence>
<dbReference type="PRINTS" id="PR00081">
    <property type="entry name" value="GDHRDH"/>
</dbReference>
<dbReference type="PROSITE" id="PS00061">
    <property type="entry name" value="ADH_SHORT"/>
    <property type="match status" value="1"/>
</dbReference>
<dbReference type="PRINTS" id="PR00080">
    <property type="entry name" value="SDRFAMILY"/>
</dbReference>
<organism evidence="4 5">
    <name type="scientific">Polymorphospora lycopeni</name>
    <dbReference type="NCBI Taxonomy" id="3140240"/>
    <lineage>
        <taxon>Bacteria</taxon>
        <taxon>Bacillati</taxon>
        <taxon>Actinomycetota</taxon>
        <taxon>Actinomycetes</taxon>
        <taxon>Micromonosporales</taxon>
        <taxon>Micromonosporaceae</taxon>
        <taxon>Polymorphospora</taxon>
    </lineage>
</organism>
<dbReference type="EMBL" id="JBCGDC010000097">
    <property type="protein sequence ID" value="MFB6396570.1"/>
    <property type="molecule type" value="Genomic_DNA"/>
</dbReference>
<evidence type="ECO:0000259" key="3">
    <source>
        <dbReference type="SMART" id="SM00822"/>
    </source>
</evidence>
<dbReference type="SUPFAM" id="SSF51735">
    <property type="entry name" value="NAD(P)-binding Rossmann-fold domains"/>
    <property type="match status" value="1"/>
</dbReference>
<dbReference type="InterPro" id="IPR057326">
    <property type="entry name" value="KR_dom"/>
</dbReference>
<dbReference type="InterPro" id="IPR020904">
    <property type="entry name" value="Sc_DH/Rdtase_CS"/>
</dbReference>
<evidence type="ECO:0000313" key="4">
    <source>
        <dbReference type="EMBL" id="MFB6396570.1"/>
    </source>
</evidence>
<gene>
    <name evidence="4" type="ORF">AAFH96_26220</name>
</gene>
<dbReference type="InterPro" id="IPR036291">
    <property type="entry name" value="NAD(P)-bd_dom_sf"/>
</dbReference>
<reference evidence="4 5" key="1">
    <citation type="submission" date="2024-04" db="EMBL/GenBank/DDBJ databases">
        <title>Polymorphospora sp. isolated from Baiyangdian Lake in Xiong'an New Area.</title>
        <authorList>
            <person name="Zhang X."/>
            <person name="Liu J."/>
        </authorList>
    </citation>
    <scope>NUCLEOTIDE SEQUENCE [LARGE SCALE GENOMIC DNA]</scope>
    <source>
        <strain evidence="4 5">2-325</strain>
    </source>
</reference>
<protein>
    <submittedName>
        <fullName evidence="4">SDR family NAD(P)-dependent oxidoreductase</fullName>
    </submittedName>
</protein>
<dbReference type="Proteomes" id="UP001582793">
    <property type="component" value="Unassembled WGS sequence"/>
</dbReference>
<dbReference type="Pfam" id="PF00106">
    <property type="entry name" value="adh_short"/>
    <property type="match status" value="1"/>
</dbReference>
<accession>A0ABV5CXE6</accession>
<dbReference type="InterPro" id="IPR002347">
    <property type="entry name" value="SDR_fam"/>
</dbReference>
<comment type="similarity">
    <text evidence="1 2">Belongs to the short-chain dehydrogenases/reductases (SDR) family.</text>
</comment>
<name>A0ABV5CXE6_9ACTN</name>
<dbReference type="SMART" id="SM00822">
    <property type="entry name" value="PKS_KR"/>
    <property type="match status" value="1"/>
</dbReference>
<proteinExistence type="inferred from homology"/>
<feature type="domain" description="Ketoreductase" evidence="3">
    <location>
        <begin position="8"/>
        <end position="184"/>
    </location>
</feature>
<dbReference type="Gene3D" id="3.40.50.720">
    <property type="entry name" value="NAD(P)-binding Rossmann-like Domain"/>
    <property type="match status" value="1"/>
</dbReference>
<evidence type="ECO:0000256" key="1">
    <source>
        <dbReference type="ARBA" id="ARBA00006484"/>
    </source>
</evidence>